<dbReference type="Pfam" id="PF00581">
    <property type="entry name" value="Rhodanese"/>
    <property type="match status" value="1"/>
</dbReference>
<dbReference type="PANTHER" id="PTHR43031:SF18">
    <property type="entry name" value="RHODANESE-RELATED SULFURTRANSFERASES"/>
    <property type="match status" value="1"/>
</dbReference>
<reference evidence="2 3" key="1">
    <citation type="journal article" date="2013" name="Genome Announc.">
        <title>Draft Genome Sequence of an Alphaproteobacterium, Caenispirillum salinarum AK4(T), Isolated from a Solar Saltern.</title>
        <authorList>
            <person name="Khatri I."/>
            <person name="Singh A."/>
            <person name="Korpole S."/>
            <person name="Pinnaka A.K."/>
            <person name="Subramanian S."/>
        </authorList>
    </citation>
    <scope>NUCLEOTIDE SEQUENCE [LARGE SCALE GENOMIC DNA]</scope>
    <source>
        <strain evidence="2 3">AK4</strain>
    </source>
</reference>
<dbReference type="OrthoDB" id="9807812at2"/>
<organism evidence="2 3">
    <name type="scientific">Caenispirillum salinarum AK4</name>
    <dbReference type="NCBI Taxonomy" id="1238182"/>
    <lineage>
        <taxon>Bacteria</taxon>
        <taxon>Pseudomonadati</taxon>
        <taxon>Pseudomonadota</taxon>
        <taxon>Alphaproteobacteria</taxon>
        <taxon>Rhodospirillales</taxon>
        <taxon>Novispirillaceae</taxon>
        <taxon>Caenispirillum</taxon>
    </lineage>
</organism>
<evidence type="ECO:0000259" key="1">
    <source>
        <dbReference type="PROSITE" id="PS50206"/>
    </source>
</evidence>
<keyword evidence="2" id="KW-0808">Transferase</keyword>
<dbReference type="InterPro" id="IPR036873">
    <property type="entry name" value="Rhodanese-like_dom_sf"/>
</dbReference>
<dbReference type="Gene3D" id="3.40.250.10">
    <property type="entry name" value="Rhodanese-like domain"/>
    <property type="match status" value="1"/>
</dbReference>
<dbReference type="PROSITE" id="PS50206">
    <property type="entry name" value="RHODANESE_3"/>
    <property type="match status" value="1"/>
</dbReference>
<gene>
    <name evidence="2" type="ORF">C882_1383</name>
</gene>
<feature type="domain" description="Rhodanese" evidence="1">
    <location>
        <begin position="17"/>
        <end position="107"/>
    </location>
</feature>
<dbReference type="eggNOG" id="COG0607">
    <property type="taxonomic scope" value="Bacteria"/>
</dbReference>
<proteinExistence type="predicted"/>
<sequence>MTTVRMTTPEEVKTWIDEGSAVIVDVREPHEFAQAHIPGARMVPLSRFDPAALPEVPADKHLVLHCASGVRCGTAASALKASGFQGDINRLEGGIINWYRSGGALESGE</sequence>
<dbReference type="AlphaFoldDB" id="K9GQV6"/>
<comment type="caution">
    <text evidence="2">The sequence shown here is derived from an EMBL/GenBank/DDBJ whole genome shotgun (WGS) entry which is preliminary data.</text>
</comment>
<dbReference type="SUPFAM" id="SSF52821">
    <property type="entry name" value="Rhodanese/Cell cycle control phosphatase"/>
    <property type="match status" value="1"/>
</dbReference>
<dbReference type="PANTHER" id="PTHR43031">
    <property type="entry name" value="FAD-DEPENDENT OXIDOREDUCTASE"/>
    <property type="match status" value="1"/>
</dbReference>
<accession>K9GQV6</accession>
<evidence type="ECO:0000313" key="3">
    <source>
        <dbReference type="Proteomes" id="UP000009881"/>
    </source>
</evidence>
<dbReference type="InterPro" id="IPR050229">
    <property type="entry name" value="GlpE_sulfurtransferase"/>
</dbReference>
<dbReference type="GO" id="GO:0004792">
    <property type="term" value="F:thiosulfate-cyanide sulfurtransferase activity"/>
    <property type="evidence" value="ECO:0007669"/>
    <property type="project" value="InterPro"/>
</dbReference>
<dbReference type="Proteomes" id="UP000009881">
    <property type="component" value="Unassembled WGS sequence"/>
</dbReference>
<dbReference type="CDD" id="cd00158">
    <property type="entry name" value="RHOD"/>
    <property type="match status" value="1"/>
</dbReference>
<dbReference type="EMBL" id="ANHY01000019">
    <property type="protein sequence ID" value="EKV27537.1"/>
    <property type="molecule type" value="Genomic_DNA"/>
</dbReference>
<dbReference type="PROSITE" id="PS00380">
    <property type="entry name" value="RHODANESE_1"/>
    <property type="match status" value="1"/>
</dbReference>
<dbReference type="STRING" id="1238182.C882_1383"/>
<keyword evidence="3" id="KW-1185">Reference proteome</keyword>
<dbReference type="SMART" id="SM00450">
    <property type="entry name" value="RHOD"/>
    <property type="match status" value="1"/>
</dbReference>
<dbReference type="InterPro" id="IPR001763">
    <property type="entry name" value="Rhodanese-like_dom"/>
</dbReference>
<name>K9GQV6_9PROT</name>
<dbReference type="RefSeq" id="WP_009542039.1">
    <property type="nucleotide sequence ID" value="NZ_ANHY01000019.1"/>
</dbReference>
<protein>
    <submittedName>
        <fullName evidence="2">Putative sulfurtransferase (Rhodanese)</fullName>
    </submittedName>
</protein>
<evidence type="ECO:0000313" key="2">
    <source>
        <dbReference type="EMBL" id="EKV27537.1"/>
    </source>
</evidence>
<dbReference type="InterPro" id="IPR001307">
    <property type="entry name" value="Thiosulphate_STrfase_CS"/>
</dbReference>